<dbReference type="InterPro" id="IPR036291">
    <property type="entry name" value="NAD(P)-bd_dom_sf"/>
</dbReference>
<evidence type="ECO:0000256" key="5">
    <source>
        <dbReference type="ARBA" id="ARBA00023002"/>
    </source>
</evidence>
<keyword evidence="5" id="KW-0560">Oxidoreductase</keyword>
<name>A0A348B555_9CREN</name>
<evidence type="ECO:0000256" key="3">
    <source>
        <dbReference type="ARBA" id="ARBA00022723"/>
    </source>
</evidence>
<feature type="domain" description="Enoyl reductase (ER)" evidence="7">
    <location>
        <begin position="10"/>
        <end position="342"/>
    </location>
</feature>
<evidence type="ECO:0000256" key="1">
    <source>
        <dbReference type="ARBA" id="ARBA00001947"/>
    </source>
</evidence>
<dbReference type="AlphaFoldDB" id="A0A348B555"/>
<dbReference type="InterPro" id="IPR002328">
    <property type="entry name" value="ADH_Zn_CS"/>
</dbReference>
<reference evidence="9" key="4">
    <citation type="submission" date="2020-09" db="EMBL/GenBank/DDBJ databases">
        <authorList>
            <person name="Sun Q."/>
            <person name="Ohkuma M."/>
        </authorList>
    </citation>
    <scope>NUCLEOTIDE SEQUENCE</scope>
    <source>
        <strain evidence="9">JCM 31740</strain>
    </source>
</reference>
<dbReference type="Gene3D" id="3.90.180.10">
    <property type="entry name" value="Medium-chain alcohol dehydrogenases, catalytic domain"/>
    <property type="match status" value="1"/>
</dbReference>
<dbReference type="SUPFAM" id="SSF51735">
    <property type="entry name" value="NAD(P)-binding Rossmann-fold domains"/>
    <property type="match status" value="1"/>
</dbReference>
<dbReference type="InterPro" id="IPR020843">
    <property type="entry name" value="ER"/>
</dbReference>
<evidence type="ECO:0000256" key="2">
    <source>
        <dbReference type="ARBA" id="ARBA00008072"/>
    </source>
</evidence>
<dbReference type="Proteomes" id="UP000616143">
    <property type="component" value="Unassembled WGS sequence"/>
</dbReference>
<dbReference type="InterPro" id="IPR011032">
    <property type="entry name" value="GroES-like_sf"/>
</dbReference>
<dbReference type="GO" id="GO:0016491">
    <property type="term" value="F:oxidoreductase activity"/>
    <property type="evidence" value="ECO:0007669"/>
    <property type="project" value="UniProtKB-KW"/>
</dbReference>
<evidence type="ECO:0000259" key="7">
    <source>
        <dbReference type="SMART" id="SM00829"/>
    </source>
</evidence>
<evidence type="ECO:0000313" key="10">
    <source>
        <dbReference type="Proteomes" id="UP000276741"/>
    </source>
</evidence>
<dbReference type="InterPro" id="IPR013149">
    <property type="entry name" value="ADH-like_C"/>
</dbReference>
<proteinExistence type="inferred from homology"/>
<evidence type="ECO:0000313" key="8">
    <source>
        <dbReference type="EMBL" id="BBD73307.1"/>
    </source>
</evidence>
<dbReference type="Proteomes" id="UP000276741">
    <property type="component" value="Chromosome"/>
</dbReference>
<comment type="cofactor">
    <cofactor evidence="1 6">
        <name>Zn(2+)</name>
        <dbReference type="ChEBI" id="CHEBI:29105"/>
    </cofactor>
</comment>
<reference evidence="10" key="2">
    <citation type="submission" date="2018-04" db="EMBL/GenBank/DDBJ databases">
        <title>Complete genome sequence of Sulfodiicoccus acidiphilus strain HS-1.</title>
        <authorList>
            <person name="Sakai H.D."/>
            <person name="Kurosawa N."/>
        </authorList>
    </citation>
    <scope>NUCLEOTIDE SEQUENCE [LARGE SCALE GENOMIC DNA]</scope>
    <source>
        <strain evidence="10">HS-1</strain>
    </source>
</reference>
<protein>
    <submittedName>
        <fullName evidence="8">NAD(P)-dependent alcohol dehydrogenase</fullName>
    </submittedName>
</protein>
<dbReference type="RefSeq" id="WP_126450439.1">
    <property type="nucleotide sequence ID" value="NZ_AP018553.1"/>
</dbReference>
<dbReference type="EMBL" id="BMQS01000003">
    <property type="protein sequence ID" value="GGT89225.1"/>
    <property type="molecule type" value="Genomic_DNA"/>
</dbReference>
<sequence length="344" mass="37367">MLSARLIEFGSPLRLEEVPVPEPRGEEVLVRVEGAGVCHSVLHFVEGRFGRISVRDLGLRTPVTPGHEIGGRIARVGDRVKGFREGDKVVVDPWEGDLTCHYCRIGEEHLCDNPVKLGETVDGGFAEYVLVPNYRYLFRLDKLEPREASPLPCAGITPYRAVVKRAQVRPGETVAMLGAGGGLGTMAVQVAKVAGATVIGVDVREDALLEAERVGADYVVDATKDGVEEVRRIGEGRGVNVVLDTVGSNSTLKFVDALDKMGRYVVIGLYGGDINYHAPYVTQREVQILGSVVGNLDDFLGIMRLAEAGKVKPVVTRLMKLEEANQALDNLRYSKVTARQVLVP</sequence>
<reference evidence="8" key="3">
    <citation type="journal article" date="2019" name="BMC Res. Notes">
        <title>Complete genome sequence of the Sulfodiicoccus acidiphilus strain HS-1T, the first crenarchaeon that lacks polB3, isolated from an acidic hot spring in Ohwaku-dani, Hakone, Japan.</title>
        <authorList>
            <person name="Sakai H.D."/>
            <person name="Kurosawa N."/>
        </authorList>
    </citation>
    <scope>NUCLEOTIDE SEQUENCE</scope>
    <source>
        <strain evidence="8">HS-1</strain>
    </source>
</reference>
<dbReference type="KEGG" id="sacd:HS1genome_1696"/>
<dbReference type="SUPFAM" id="SSF50129">
    <property type="entry name" value="GroES-like"/>
    <property type="match status" value="1"/>
</dbReference>
<dbReference type="Pfam" id="PF00107">
    <property type="entry name" value="ADH_zinc_N"/>
    <property type="match status" value="1"/>
</dbReference>
<dbReference type="SMART" id="SM00829">
    <property type="entry name" value="PKS_ER"/>
    <property type="match status" value="1"/>
</dbReference>
<dbReference type="PANTHER" id="PTHR42940:SF8">
    <property type="entry name" value="VACUOLAR PROTEIN SORTING-ASSOCIATED PROTEIN 11"/>
    <property type="match status" value="1"/>
</dbReference>
<organism evidence="8 10">
    <name type="scientific">Sulfodiicoccus acidiphilus</name>
    <dbReference type="NCBI Taxonomy" id="1670455"/>
    <lineage>
        <taxon>Archaea</taxon>
        <taxon>Thermoproteota</taxon>
        <taxon>Thermoprotei</taxon>
        <taxon>Sulfolobales</taxon>
        <taxon>Sulfolobaceae</taxon>
        <taxon>Sulfodiicoccus</taxon>
    </lineage>
</organism>
<dbReference type="GO" id="GO:0008270">
    <property type="term" value="F:zinc ion binding"/>
    <property type="evidence" value="ECO:0007669"/>
    <property type="project" value="InterPro"/>
</dbReference>
<dbReference type="PANTHER" id="PTHR42940">
    <property type="entry name" value="ALCOHOL DEHYDROGENASE 1-RELATED"/>
    <property type="match status" value="1"/>
</dbReference>
<dbReference type="InterPro" id="IPR013154">
    <property type="entry name" value="ADH-like_N"/>
</dbReference>
<dbReference type="Gene3D" id="3.40.50.720">
    <property type="entry name" value="NAD(P)-binding Rossmann-like Domain"/>
    <property type="match status" value="1"/>
</dbReference>
<accession>A0A348B555</accession>
<evidence type="ECO:0000313" key="9">
    <source>
        <dbReference type="EMBL" id="GGT89225.1"/>
    </source>
</evidence>
<keyword evidence="3 6" id="KW-0479">Metal-binding</keyword>
<dbReference type="CDD" id="cd05284">
    <property type="entry name" value="arabinose_DH_like"/>
    <property type="match status" value="1"/>
</dbReference>
<gene>
    <name evidence="9" type="ORF">GCM10007116_03830</name>
    <name evidence="8" type="ORF">HS1genome_1696</name>
</gene>
<dbReference type="GeneID" id="38667183"/>
<dbReference type="Pfam" id="PF08240">
    <property type="entry name" value="ADH_N"/>
    <property type="match status" value="1"/>
</dbReference>
<keyword evidence="4 6" id="KW-0862">Zinc</keyword>
<keyword evidence="10" id="KW-1185">Reference proteome</keyword>
<dbReference type="PROSITE" id="PS00059">
    <property type="entry name" value="ADH_ZINC"/>
    <property type="match status" value="1"/>
</dbReference>
<evidence type="ECO:0000256" key="6">
    <source>
        <dbReference type="RuleBase" id="RU361277"/>
    </source>
</evidence>
<reference evidence="9" key="1">
    <citation type="journal article" date="2014" name="Int. J. Syst. Evol. Microbiol.">
        <title>Complete genome sequence of Corynebacterium casei LMG S-19264T (=DSM 44701T), isolated from a smear-ripened cheese.</title>
        <authorList>
            <consortium name="US DOE Joint Genome Institute (JGI-PGF)"/>
            <person name="Walter F."/>
            <person name="Albersmeier A."/>
            <person name="Kalinowski J."/>
            <person name="Ruckert C."/>
        </authorList>
    </citation>
    <scope>NUCLEOTIDE SEQUENCE</scope>
    <source>
        <strain evidence="9">JCM 31740</strain>
    </source>
</reference>
<evidence type="ECO:0000256" key="4">
    <source>
        <dbReference type="ARBA" id="ARBA00022833"/>
    </source>
</evidence>
<comment type="similarity">
    <text evidence="2 6">Belongs to the zinc-containing alcohol dehydrogenase family.</text>
</comment>
<dbReference type="EMBL" id="AP018553">
    <property type="protein sequence ID" value="BBD73307.1"/>
    <property type="molecule type" value="Genomic_DNA"/>
</dbReference>
<dbReference type="OrthoDB" id="73567at2157"/>